<dbReference type="AlphaFoldDB" id="A0A2P2N3B1"/>
<protein>
    <submittedName>
        <fullName evidence="1">Uncharacterized protein</fullName>
    </submittedName>
</protein>
<reference evidence="1" key="1">
    <citation type="submission" date="2018-02" db="EMBL/GenBank/DDBJ databases">
        <title>Rhizophora mucronata_Transcriptome.</title>
        <authorList>
            <person name="Meera S.P."/>
            <person name="Sreeshan A."/>
            <person name="Augustine A."/>
        </authorList>
    </citation>
    <scope>NUCLEOTIDE SEQUENCE</scope>
    <source>
        <tissue evidence="1">Leaf</tissue>
    </source>
</reference>
<dbReference type="EMBL" id="GGEC01056486">
    <property type="protein sequence ID" value="MBX36970.1"/>
    <property type="molecule type" value="Transcribed_RNA"/>
</dbReference>
<organism evidence="1">
    <name type="scientific">Rhizophora mucronata</name>
    <name type="common">Asiatic mangrove</name>
    <dbReference type="NCBI Taxonomy" id="61149"/>
    <lineage>
        <taxon>Eukaryota</taxon>
        <taxon>Viridiplantae</taxon>
        <taxon>Streptophyta</taxon>
        <taxon>Embryophyta</taxon>
        <taxon>Tracheophyta</taxon>
        <taxon>Spermatophyta</taxon>
        <taxon>Magnoliopsida</taxon>
        <taxon>eudicotyledons</taxon>
        <taxon>Gunneridae</taxon>
        <taxon>Pentapetalae</taxon>
        <taxon>rosids</taxon>
        <taxon>fabids</taxon>
        <taxon>Malpighiales</taxon>
        <taxon>Rhizophoraceae</taxon>
        <taxon>Rhizophora</taxon>
    </lineage>
</organism>
<name>A0A2P2N3B1_RHIMU</name>
<evidence type="ECO:0000313" key="1">
    <source>
        <dbReference type="EMBL" id="MBX36970.1"/>
    </source>
</evidence>
<sequence>MSLLRIFKCTFISIFPCLSTTSITGWQFNFVNLKLKVISVSVLFICIDRMLSSTALPYDCQS</sequence>
<proteinExistence type="predicted"/>
<accession>A0A2P2N3B1</accession>